<reference evidence="2 3" key="1">
    <citation type="submission" date="2016-04" db="EMBL/GenBank/DDBJ databases">
        <authorList>
            <person name="Peeters C."/>
        </authorList>
    </citation>
    <scope>NUCLEOTIDE SEQUENCE [LARGE SCALE GENOMIC DNA]</scope>
    <source>
        <strain evidence="2">LMG 29311</strain>
    </source>
</reference>
<dbReference type="Proteomes" id="UP000196218">
    <property type="component" value="Unassembled WGS sequence"/>
</dbReference>
<accession>A0ABD7LFR1</accession>
<name>A0ABD7LFR1_9BURK</name>
<protein>
    <submittedName>
        <fullName evidence="2">Uncharacterized protein</fullName>
    </submittedName>
</protein>
<feature type="region of interest" description="Disordered" evidence="1">
    <location>
        <begin position="1"/>
        <end position="46"/>
    </location>
</feature>
<evidence type="ECO:0000313" key="3">
    <source>
        <dbReference type="Proteomes" id="UP000196218"/>
    </source>
</evidence>
<dbReference type="AlphaFoldDB" id="A0ABD7LFR1"/>
<sequence length="46" mass="4983">MGRMPAGKPGRSAQPERNMRYLISPRAGQAGADDTFEEAGPCRHNP</sequence>
<evidence type="ECO:0000256" key="1">
    <source>
        <dbReference type="SAM" id="MobiDB-lite"/>
    </source>
</evidence>
<evidence type="ECO:0000313" key="2">
    <source>
        <dbReference type="EMBL" id="SAK03529.1"/>
    </source>
</evidence>
<proteinExistence type="predicted"/>
<comment type="caution">
    <text evidence="2">The sequence shown here is derived from an EMBL/GenBank/DDBJ whole genome shotgun (WGS) entry which is preliminary data.</text>
</comment>
<dbReference type="EMBL" id="FKJW01000006">
    <property type="protein sequence ID" value="SAK03529.1"/>
    <property type="molecule type" value="Genomic_DNA"/>
</dbReference>
<gene>
    <name evidence="2" type="ORF">UA18_06157</name>
</gene>
<organism evidence="2 3">
    <name type="scientific">Burkholderia multivorans</name>
    <dbReference type="NCBI Taxonomy" id="87883"/>
    <lineage>
        <taxon>Bacteria</taxon>
        <taxon>Pseudomonadati</taxon>
        <taxon>Pseudomonadota</taxon>
        <taxon>Betaproteobacteria</taxon>
        <taxon>Burkholderiales</taxon>
        <taxon>Burkholderiaceae</taxon>
        <taxon>Burkholderia</taxon>
        <taxon>Burkholderia cepacia complex</taxon>
    </lineage>
</organism>